<dbReference type="InterPro" id="IPR039261">
    <property type="entry name" value="FNR_nucleotide-bd"/>
</dbReference>
<comment type="caution">
    <text evidence="19">The sequence shown here is derived from an EMBL/GenBank/DDBJ whole genome shotgun (WGS) entry which is preliminary data.</text>
</comment>
<evidence type="ECO:0000256" key="2">
    <source>
        <dbReference type="ARBA" id="ARBA00006278"/>
    </source>
</evidence>
<proteinExistence type="inferred from homology"/>
<keyword evidence="6" id="KW-0285">Flavoprotein</keyword>
<dbReference type="InterPro" id="IPR017927">
    <property type="entry name" value="FAD-bd_FR_type"/>
</dbReference>
<feature type="signal peptide" evidence="17">
    <location>
        <begin position="1"/>
        <end position="20"/>
    </location>
</feature>
<evidence type="ECO:0000256" key="12">
    <source>
        <dbReference type="ARBA" id="ARBA00023065"/>
    </source>
</evidence>
<dbReference type="GO" id="GO:0006826">
    <property type="term" value="P:iron ion transport"/>
    <property type="evidence" value="ECO:0007669"/>
    <property type="project" value="UniProtKB-ARBA"/>
</dbReference>
<gene>
    <name evidence="19" type="primary">CFL1_21</name>
    <name evidence="19" type="ORF">Cantr_05924</name>
</gene>
<feature type="transmembrane region" description="Helical" evidence="16">
    <location>
        <begin position="245"/>
        <end position="264"/>
    </location>
</feature>
<keyword evidence="10 16" id="KW-1133">Transmembrane helix</keyword>
<dbReference type="InterPro" id="IPR013121">
    <property type="entry name" value="Fe_red_NAD-bd_6"/>
</dbReference>
<dbReference type="Pfam" id="PF08022">
    <property type="entry name" value="FAD_binding_8"/>
    <property type="match status" value="1"/>
</dbReference>
<keyword evidence="14" id="KW-0325">Glycoprotein</keyword>
<dbReference type="InterPro" id="IPR051410">
    <property type="entry name" value="Ferric/Cupric_Reductase"/>
</dbReference>
<evidence type="ECO:0000256" key="13">
    <source>
        <dbReference type="ARBA" id="ARBA00023136"/>
    </source>
</evidence>
<dbReference type="InterPro" id="IPR017938">
    <property type="entry name" value="Riboflavin_synthase-like_b-brl"/>
</dbReference>
<keyword evidence="11" id="KW-0560">Oxidoreductase</keyword>
<name>A0A367XRP9_9ASCO</name>
<feature type="transmembrane region" description="Helical" evidence="16">
    <location>
        <begin position="387"/>
        <end position="408"/>
    </location>
</feature>
<keyword evidence="7 16" id="KW-0812">Transmembrane</keyword>
<organism evidence="19 20">
    <name type="scientific">Candida viswanathii</name>
    <dbReference type="NCBI Taxonomy" id="5486"/>
    <lineage>
        <taxon>Eukaryota</taxon>
        <taxon>Fungi</taxon>
        <taxon>Dikarya</taxon>
        <taxon>Ascomycota</taxon>
        <taxon>Saccharomycotina</taxon>
        <taxon>Pichiomycetes</taxon>
        <taxon>Debaryomycetaceae</taxon>
        <taxon>Candida/Lodderomyces clade</taxon>
        <taxon>Candida</taxon>
    </lineage>
</organism>
<keyword evidence="20" id="KW-1185">Reference proteome</keyword>
<protein>
    <recommendedName>
        <fullName evidence="3">ferric-chelate reductase (NADPH)</fullName>
        <ecNumber evidence="3">1.16.1.9</ecNumber>
    </recommendedName>
</protein>
<evidence type="ECO:0000256" key="1">
    <source>
        <dbReference type="ARBA" id="ARBA00004651"/>
    </source>
</evidence>
<dbReference type="AlphaFoldDB" id="A0A367XRP9"/>
<dbReference type="CDD" id="cd06186">
    <property type="entry name" value="NOX_Duox_like_FAD_NADP"/>
    <property type="match status" value="1"/>
</dbReference>
<dbReference type="EMBL" id="QLNQ01000029">
    <property type="protein sequence ID" value="RCK55870.1"/>
    <property type="molecule type" value="Genomic_DNA"/>
</dbReference>
<evidence type="ECO:0000256" key="9">
    <source>
        <dbReference type="ARBA" id="ARBA00022982"/>
    </source>
</evidence>
<dbReference type="EC" id="1.16.1.9" evidence="3"/>
<evidence type="ECO:0000313" key="19">
    <source>
        <dbReference type="EMBL" id="RCK55870.1"/>
    </source>
</evidence>
<keyword evidence="12" id="KW-0406">Ion transport</keyword>
<evidence type="ECO:0000256" key="4">
    <source>
        <dbReference type="ARBA" id="ARBA00022448"/>
    </source>
</evidence>
<dbReference type="PANTHER" id="PTHR32361">
    <property type="entry name" value="FERRIC/CUPRIC REDUCTASE TRANSMEMBRANE COMPONENT"/>
    <property type="match status" value="1"/>
</dbReference>
<dbReference type="OrthoDB" id="167398at2759"/>
<dbReference type="GO" id="GO:0015677">
    <property type="term" value="P:copper ion import"/>
    <property type="evidence" value="ECO:0007669"/>
    <property type="project" value="TreeGrafter"/>
</dbReference>
<evidence type="ECO:0000256" key="3">
    <source>
        <dbReference type="ARBA" id="ARBA00012668"/>
    </source>
</evidence>
<keyword evidence="17" id="KW-0732">Signal</keyword>
<dbReference type="Pfam" id="PF08030">
    <property type="entry name" value="NAD_binding_6"/>
    <property type="match status" value="1"/>
</dbReference>
<keyword evidence="4" id="KW-0813">Transport</keyword>
<keyword evidence="8" id="KW-0274">FAD</keyword>
<evidence type="ECO:0000256" key="17">
    <source>
        <dbReference type="SAM" id="SignalP"/>
    </source>
</evidence>
<dbReference type="SUPFAM" id="SSF52343">
    <property type="entry name" value="Ferredoxin reductase-like, C-terminal NADP-linked domain"/>
    <property type="match status" value="1"/>
</dbReference>
<accession>A0A367XRP9</accession>
<dbReference type="SFLD" id="SFLDS00052">
    <property type="entry name" value="Ferric_Reductase_Domain"/>
    <property type="match status" value="1"/>
</dbReference>
<evidence type="ECO:0000313" key="20">
    <source>
        <dbReference type="Proteomes" id="UP000253472"/>
    </source>
</evidence>
<feature type="chain" id="PRO_5016727531" description="ferric-chelate reductase (NADPH)" evidence="17">
    <location>
        <begin position="21"/>
        <end position="733"/>
    </location>
</feature>
<dbReference type="InterPro" id="IPR013130">
    <property type="entry name" value="Fe3_Rdtase_TM_dom"/>
</dbReference>
<feature type="domain" description="FAD-binding FR-type" evidence="18">
    <location>
        <begin position="434"/>
        <end position="538"/>
    </location>
</feature>
<dbReference type="SFLD" id="SFLDG01168">
    <property type="entry name" value="Ferric_reductase_subgroup_(FRE"/>
    <property type="match status" value="1"/>
</dbReference>
<evidence type="ECO:0000256" key="11">
    <source>
        <dbReference type="ARBA" id="ARBA00023002"/>
    </source>
</evidence>
<dbReference type="Proteomes" id="UP000253472">
    <property type="component" value="Unassembled WGS sequence"/>
</dbReference>
<evidence type="ECO:0000256" key="5">
    <source>
        <dbReference type="ARBA" id="ARBA00022475"/>
    </source>
</evidence>
<comment type="subcellular location">
    <subcellularLocation>
        <location evidence="1">Cell membrane</location>
        <topology evidence="1">Multi-pass membrane protein</topology>
    </subcellularLocation>
</comment>
<evidence type="ECO:0000256" key="8">
    <source>
        <dbReference type="ARBA" id="ARBA00022827"/>
    </source>
</evidence>
<evidence type="ECO:0000256" key="14">
    <source>
        <dbReference type="ARBA" id="ARBA00023180"/>
    </source>
</evidence>
<sequence>MKPTTFILLLLSLVAMVASSAPYRYTKLDIAQYACDAWITKHNPVCLAPTVWGGHNYDCYCNSNAAFATIMDCFINGYGNDTKIINEFAQTCNMTFDSMYVKYQLALNFNSTLFRNFSLGGLAKRWDTLTEDQLVKTPMLYNYNNGSFQIYKESYHLYYQNTNRSIVYGGILLAYWVVVLVLAIIVNLVLKMYLGCMINAFIGKFVNGYRKVIGLPATFTQSKSKEFHFMGGFISGLIPSRLETLVIGGFLIMTIVLMAINIYHIPGNPKDPTVHQEISGLLSARTGILVGYLVPLLILFAGRNNFLQWLTGWKYSTFMMYHRWISRIVILMVFVHGLTYTIYDKANGTYANNMKTDNVIWGIVACVCAGFIFFFGMLYFRRNFYEFFYVSHIVLVTFFIVGAVRHVLPLSFDDYYWAAIAVWVFDRALRLLKLFSFGIRTAHLELLADETVKVTIPKPRTWKPRPGGHVFVHFLTPTHFWQSHPFSIGLSQEGSITLYCKVKGGVTRELYNRLSNMPNRTASIKVAVEGPYGDNSPGQRCRNLVYVAGGNGIPGLYAECVDLDKRAPENKTIKLVWVIRNWKSVSWFVDELKRLQGTRVQTTVFITRPDDLSGLEYFNKLSGKKNNNHHNPYEYEKESIEKVDTKSVELSIYSYPNSIIENLRAELPNVEFVEGKPSMDALVEYETANADMSIAFITCGHPAMVDELRLAVTQNLHNTKYRVDFFEQLQNWS</sequence>
<feature type="transmembrane region" description="Helical" evidence="16">
    <location>
        <begin position="166"/>
        <end position="190"/>
    </location>
</feature>
<dbReference type="GO" id="GO:0006879">
    <property type="term" value="P:intracellular iron ion homeostasis"/>
    <property type="evidence" value="ECO:0007669"/>
    <property type="project" value="TreeGrafter"/>
</dbReference>
<feature type="transmembrane region" description="Helical" evidence="16">
    <location>
        <begin position="359"/>
        <end position="380"/>
    </location>
</feature>
<evidence type="ECO:0000259" key="18">
    <source>
        <dbReference type="PROSITE" id="PS51384"/>
    </source>
</evidence>
<dbReference type="Pfam" id="PF01794">
    <property type="entry name" value="Ferric_reduct"/>
    <property type="match status" value="1"/>
</dbReference>
<comment type="similarity">
    <text evidence="2">Belongs to the ferric reductase (FRE) family.</text>
</comment>
<dbReference type="PROSITE" id="PS51384">
    <property type="entry name" value="FAD_FR"/>
    <property type="match status" value="1"/>
</dbReference>
<evidence type="ECO:0000256" key="6">
    <source>
        <dbReference type="ARBA" id="ARBA00022630"/>
    </source>
</evidence>
<keyword evidence="9" id="KW-0249">Electron transport</keyword>
<dbReference type="InterPro" id="IPR013112">
    <property type="entry name" value="FAD-bd_8"/>
</dbReference>
<dbReference type="Gene3D" id="3.40.50.80">
    <property type="entry name" value="Nucleotide-binding domain of ferredoxin-NADP reductase (FNR) module"/>
    <property type="match status" value="1"/>
</dbReference>
<dbReference type="GO" id="GO:0005886">
    <property type="term" value="C:plasma membrane"/>
    <property type="evidence" value="ECO:0007669"/>
    <property type="project" value="UniProtKB-SubCell"/>
</dbReference>
<evidence type="ECO:0000256" key="7">
    <source>
        <dbReference type="ARBA" id="ARBA00022692"/>
    </source>
</evidence>
<keyword evidence="13 16" id="KW-0472">Membrane</keyword>
<keyword evidence="5" id="KW-1003">Cell membrane</keyword>
<evidence type="ECO:0000256" key="10">
    <source>
        <dbReference type="ARBA" id="ARBA00022989"/>
    </source>
</evidence>
<dbReference type="PANTHER" id="PTHR32361:SF9">
    <property type="entry name" value="FERRIC REDUCTASE TRANSMEMBRANE COMPONENT 3-RELATED"/>
    <property type="match status" value="1"/>
</dbReference>
<reference evidence="19 20" key="1">
    <citation type="submission" date="2018-06" db="EMBL/GenBank/DDBJ databases">
        <title>Whole genome sequencing of Candida tropicalis (genome annotated by CSBL at Korea University).</title>
        <authorList>
            <person name="Ahn J."/>
        </authorList>
    </citation>
    <scope>NUCLEOTIDE SEQUENCE [LARGE SCALE GENOMIC DNA]</scope>
    <source>
        <strain evidence="19 20">ATCC 20962</strain>
    </source>
</reference>
<dbReference type="GO" id="GO:0052851">
    <property type="term" value="F:ferric-chelate reductase (NADPH) activity"/>
    <property type="evidence" value="ECO:0007669"/>
    <property type="project" value="UniProtKB-EC"/>
</dbReference>
<comment type="catalytic activity">
    <reaction evidence="15">
        <text>2 a Fe(II)-siderophore + NADP(+) + H(+) = 2 a Fe(III)-siderophore + NADPH</text>
        <dbReference type="Rhea" id="RHEA:28795"/>
        <dbReference type="Rhea" id="RHEA-COMP:11342"/>
        <dbReference type="Rhea" id="RHEA-COMP:11344"/>
        <dbReference type="ChEBI" id="CHEBI:15378"/>
        <dbReference type="ChEBI" id="CHEBI:29033"/>
        <dbReference type="ChEBI" id="CHEBI:29034"/>
        <dbReference type="ChEBI" id="CHEBI:57783"/>
        <dbReference type="ChEBI" id="CHEBI:58349"/>
        <dbReference type="EC" id="1.16.1.9"/>
    </reaction>
</comment>
<dbReference type="STRING" id="5486.A0A367XRP9"/>
<evidence type="ECO:0000256" key="16">
    <source>
        <dbReference type="SAM" id="Phobius"/>
    </source>
</evidence>
<evidence type="ECO:0000256" key="15">
    <source>
        <dbReference type="ARBA" id="ARBA00048483"/>
    </source>
</evidence>
<feature type="transmembrane region" description="Helical" evidence="16">
    <location>
        <begin position="284"/>
        <end position="303"/>
    </location>
</feature>
<feature type="transmembrane region" description="Helical" evidence="16">
    <location>
        <begin position="324"/>
        <end position="343"/>
    </location>
</feature>
<dbReference type="SUPFAM" id="SSF63380">
    <property type="entry name" value="Riboflavin synthase domain-like"/>
    <property type="match status" value="1"/>
</dbReference>